<dbReference type="RefSeq" id="WP_121594978.1">
    <property type="nucleotide sequence ID" value="NZ_RCHD01000060.1"/>
</dbReference>
<dbReference type="InterPro" id="IPR011664">
    <property type="entry name" value="Abi_system_AbiD/AbiF-like"/>
</dbReference>
<dbReference type="Proteomes" id="UP000267166">
    <property type="component" value="Unassembled WGS sequence"/>
</dbReference>
<organism evidence="1 2">
    <name type="scientific">Acinetobacter cumulans</name>
    <dbReference type="NCBI Taxonomy" id="2136182"/>
    <lineage>
        <taxon>Bacteria</taxon>
        <taxon>Pseudomonadati</taxon>
        <taxon>Pseudomonadota</taxon>
        <taxon>Gammaproteobacteria</taxon>
        <taxon>Moraxellales</taxon>
        <taxon>Moraxellaceae</taxon>
        <taxon>Acinetobacter</taxon>
    </lineage>
</organism>
<name>A0A498CSG8_9GAMM</name>
<sequence>MLKTYNKNPLSYTEQVNHLKAKGMIIHNHAWAETVLSKYGYYRLSAYWHPYRIYIDGQITDHFRSGTYLEKVVQIYEFDTELRLHIFSAIEVIETFLRTKITYFMAHQYGAFGVYCEGNFHPKFNHKVFIKNCDKEVERSKDTFIQHFEQNYKGYPHIPIWMLTEVLSLGSLSFLYHGLENNQKLNKEDKKAISQHFNIHHEKLADWLHILTYVRNVCAHHGRLWNRELAIKAKSDKDENWQSPITPTNKRIFYVLLILKTMLRPTGFDAEWCSQMNTILKPILKDEHWRMAMGFPNHWENHPVWSL</sequence>
<evidence type="ECO:0000313" key="2">
    <source>
        <dbReference type="Proteomes" id="UP000267166"/>
    </source>
</evidence>
<dbReference type="AlphaFoldDB" id="A0A498CSG8"/>
<reference evidence="1 2" key="1">
    <citation type="submission" date="2018-09" db="EMBL/GenBank/DDBJ databases">
        <title>The draft genome of Acinetobacter sp. strains.</title>
        <authorList>
            <person name="Qin J."/>
            <person name="Feng Y."/>
            <person name="Zong Z."/>
        </authorList>
    </citation>
    <scope>NUCLEOTIDE SEQUENCE [LARGE SCALE GENOMIC DNA]</scope>
    <source>
        <strain evidence="1 2">WCHAc060003</strain>
    </source>
</reference>
<protein>
    <submittedName>
        <fullName evidence="1">Abi family protein</fullName>
    </submittedName>
</protein>
<evidence type="ECO:0000313" key="1">
    <source>
        <dbReference type="EMBL" id="RLL29993.1"/>
    </source>
</evidence>
<gene>
    <name evidence="1" type="ORF">D9K80_16420</name>
</gene>
<dbReference type="EMBL" id="RCHD01000060">
    <property type="protein sequence ID" value="RLL29993.1"/>
    <property type="molecule type" value="Genomic_DNA"/>
</dbReference>
<accession>A0A498CSG8</accession>
<proteinExistence type="predicted"/>
<comment type="caution">
    <text evidence="1">The sequence shown here is derived from an EMBL/GenBank/DDBJ whole genome shotgun (WGS) entry which is preliminary data.</text>
</comment>
<dbReference type="InterPro" id="IPR017034">
    <property type="entry name" value="Abi_system_AbiD/AbiF"/>
</dbReference>
<dbReference type="Pfam" id="PF07751">
    <property type="entry name" value="Abi_2"/>
    <property type="match status" value="1"/>
</dbReference>
<dbReference type="PIRSF" id="PIRSF034934">
    <property type="entry name" value="AbiF_AbiD"/>
    <property type="match status" value="1"/>
</dbReference>